<evidence type="ECO:0000313" key="1">
    <source>
        <dbReference type="EMBL" id="ABU74177.1"/>
    </source>
</evidence>
<dbReference type="KEGG" id="vha:VIBHAR_06285"/>
<dbReference type="EMBL" id="CP000790">
    <property type="protein sequence ID" value="ABU74177.1"/>
    <property type="molecule type" value="Genomic_DNA"/>
</dbReference>
<dbReference type="AlphaFoldDB" id="A7N6I4"/>
<evidence type="ECO:0000313" key="2">
    <source>
        <dbReference type="Proteomes" id="UP000008152"/>
    </source>
</evidence>
<organism evidence="1 2">
    <name type="scientific">Vibrio campbellii (strain ATCC BAA-1116)</name>
    <dbReference type="NCBI Taxonomy" id="2902295"/>
    <lineage>
        <taxon>Bacteria</taxon>
        <taxon>Pseudomonadati</taxon>
        <taxon>Pseudomonadota</taxon>
        <taxon>Gammaproteobacteria</taxon>
        <taxon>Vibrionales</taxon>
        <taxon>Vibrionaceae</taxon>
        <taxon>Vibrio</taxon>
    </lineage>
</organism>
<accession>A7N6I4</accession>
<dbReference type="Proteomes" id="UP000008152">
    <property type="component" value="Chromosome II"/>
</dbReference>
<sequence length="38" mass="4560">MSRHFCLTTTNQCISEVPQSRVKRCKKKDKWQTFSSNR</sequence>
<protein>
    <submittedName>
        <fullName evidence="1">Uncharacterized protein</fullName>
    </submittedName>
</protein>
<name>A7N6I4_VIBC1</name>
<proteinExistence type="predicted"/>
<gene>
    <name evidence="1" type="ordered locus">VIBHAR_06285</name>
</gene>
<reference evidence="1 2" key="1">
    <citation type="submission" date="2007-08" db="EMBL/GenBank/DDBJ databases">
        <authorList>
            <consortium name="The Vibrio harveyi Genome Sequencing Project"/>
            <person name="Bassler B."/>
            <person name="Clifton S.W."/>
            <person name="Fulton L."/>
            <person name="Delehaunty K."/>
            <person name="Fronick C."/>
            <person name="Harrison M."/>
            <person name="Markivic C."/>
            <person name="Fulton R."/>
            <person name="Tin-Wollam A.-M."/>
            <person name="Shah N."/>
            <person name="Pepin K."/>
            <person name="Nash W."/>
            <person name="Thiruvilangam P."/>
            <person name="Bhonagiri V."/>
            <person name="Waters C."/>
            <person name="Tu K.C."/>
            <person name="Irgon J."/>
            <person name="Wilson R.K."/>
        </authorList>
    </citation>
    <scope>NUCLEOTIDE SEQUENCE [LARGE SCALE GENOMIC DNA]</scope>
    <source>
        <strain evidence="2">ATCC BAA-1116 / BB120</strain>
    </source>
</reference>